<dbReference type="InParanoid" id="A0A6J0BU95"/>
<proteinExistence type="predicted"/>
<dbReference type="Proteomes" id="UP000829291">
    <property type="component" value="Chromosome 6"/>
</dbReference>
<keyword evidence="1" id="KW-1185">Reference proteome</keyword>
<accession>A0A6J0BU95</accession>
<protein>
    <submittedName>
        <fullName evidence="2">Uncharacterized protein LOC107222986</fullName>
    </submittedName>
</protein>
<gene>
    <name evidence="2" type="primary">LOC107222986</name>
</gene>
<evidence type="ECO:0000313" key="2">
    <source>
        <dbReference type="RefSeq" id="XP_015518030.1"/>
    </source>
</evidence>
<sequence length="159" mass="18399">MTRAEMIVPIIVVLSYLLGHSVANARVFYLDESTKGDVIGYENFNDLEQSSRDLDLSFSTGDTSSNYNNYHREAGFPIFKRINPVRPYGIPEQKYVKIKEDMDRPHVYYNLIEVPEERPRFKGILVDPRENAKWSQVSTEDRKGEVILELRIITNNDAV</sequence>
<name>A0A6J0BU95_NEOLC</name>
<dbReference type="RefSeq" id="XP_015518030.1">
    <property type="nucleotide sequence ID" value="XM_015662544.2"/>
</dbReference>
<dbReference type="AlphaFoldDB" id="A0A6J0BU95"/>
<dbReference type="GeneID" id="107222986"/>
<organism evidence="2">
    <name type="scientific">Neodiprion lecontei</name>
    <name type="common">Redheaded pine sawfly</name>
    <dbReference type="NCBI Taxonomy" id="441921"/>
    <lineage>
        <taxon>Eukaryota</taxon>
        <taxon>Metazoa</taxon>
        <taxon>Ecdysozoa</taxon>
        <taxon>Arthropoda</taxon>
        <taxon>Hexapoda</taxon>
        <taxon>Insecta</taxon>
        <taxon>Pterygota</taxon>
        <taxon>Neoptera</taxon>
        <taxon>Endopterygota</taxon>
        <taxon>Hymenoptera</taxon>
        <taxon>Tenthredinoidea</taxon>
        <taxon>Diprionidae</taxon>
        <taxon>Diprioninae</taxon>
        <taxon>Neodiprion</taxon>
    </lineage>
</organism>
<dbReference type="OrthoDB" id="7662308at2759"/>
<evidence type="ECO:0000313" key="1">
    <source>
        <dbReference type="Proteomes" id="UP000829291"/>
    </source>
</evidence>
<dbReference type="KEGG" id="nlo:107222986"/>
<reference evidence="2" key="1">
    <citation type="submission" date="2025-08" db="UniProtKB">
        <authorList>
            <consortium name="RefSeq"/>
        </authorList>
    </citation>
    <scope>IDENTIFICATION</scope>
    <source>
        <tissue evidence="2">Thorax and Abdomen</tissue>
    </source>
</reference>